<evidence type="ECO:0000313" key="3">
    <source>
        <dbReference type="EMBL" id="OGC40836.1"/>
    </source>
</evidence>
<evidence type="ECO:0000256" key="2">
    <source>
        <dbReference type="SAM" id="MobiDB-lite"/>
    </source>
</evidence>
<sequence>MPGGDGTGPRGGGPGTGWGRGPCGRKGFGRGFFGWFRRGDAKQDLESLRAEKREIEKEIAELEGGNK</sequence>
<proteinExistence type="predicted"/>
<evidence type="ECO:0000256" key="1">
    <source>
        <dbReference type="SAM" id="Coils"/>
    </source>
</evidence>
<comment type="caution">
    <text evidence="3">The sequence shown here is derived from an EMBL/GenBank/DDBJ whole genome shotgun (WGS) entry which is preliminary data.</text>
</comment>
<accession>A0A1F4U798</accession>
<dbReference type="AlphaFoldDB" id="A0A1F4U798"/>
<gene>
    <name evidence="3" type="ORF">A2438_00890</name>
</gene>
<feature type="region of interest" description="Disordered" evidence="2">
    <location>
        <begin position="1"/>
        <end position="24"/>
    </location>
</feature>
<keyword evidence="1" id="KW-0175">Coiled coil</keyword>
<feature type="coiled-coil region" evidence="1">
    <location>
        <begin position="38"/>
        <end position="65"/>
    </location>
</feature>
<evidence type="ECO:0000313" key="4">
    <source>
        <dbReference type="Proteomes" id="UP000179242"/>
    </source>
</evidence>
<name>A0A1F4U798_UNCSA</name>
<dbReference type="Proteomes" id="UP000179242">
    <property type="component" value="Unassembled WGS sequence"/>
</dbReference>
<protein>
    <submittedName>
        <fullName evidence="3">Uncharacterized protein</fullName>
    </submittedName>
</protein>
<organism evidence="3 4">
    <name type="scientific">candidate division WOR-1 bacterium RIFOXYC2_FULL_46_14</name>
    <dbReference type="NCBI Taxonomy" id="1802587"/>
    <lineage>
        <taxon>Bacteria</taxon>
        <taxon>Bacillati</taxon>
        <taxon>Saganbacteria</taxon>
    </lineage>
</organism>
<dbReference type="EMBL" id="MEUJ01000002">
    <property type="protein sequence ID" value="OGC40836.1"/>
    <property type="molecule type" value="Genomic_DNA"/>
</dbReference>
<reference evidence="3 4" key="1">
    <citation type="journal article" date="2016" name="Nat. Commun.">
        <title>Thousands of microbial genomes shed light on interconnected biogeochemical processes in an aquifer system.</title>
        <authorList>
            <person name="Anantharaman K."/>
            <person name="Brown C.T."/>
            <person name="Hug L.A."/>
            <person name="Sharon I."/>
            <person name="Castelle C.J."/>
            <person name="Probst A.J."/>
            <person name="Thomas B.C."/>
            <person name="Singh A."/>
            <person name="Wilkins M.J."/>
            <person name="Karaoz U."/>
            <person name="Brodie E.L."/>
            <person name="Williams K.H."/>
            <person name="Hubbard S.S."/>
            <person name="Banfield J.F."/>
        </authorList>
    </citation>
    <scope>NUCLEOTIDE SEQUENCE [LARGE SCALE GENOMIC DNA]</scope>
</reference>